<organism evidence="8 9">
    <name type="scientific">Zingiber officinale</name>
    <name type="common">Ginger</name>
    <name type="synonym">Amomum zingiber</name>
    <dbReference type="NCBI Taxonomy" id="94328"/>
    <lineage>
        <taxon>Eukaryota</taxon>
        <taxon>Viridiplantae</taxon>
        <taxon>Streptophyta</taxon>
        <taxon>Embryophyta</taxon>
        <taxon>Tracheophyta</taxon>
        <taxon>Spermatophyta</taxon>
        <taxon>Magnoliopsida</taxon>
        <taxon>Liliopsida</taxon>
        <taxon>Zingiberales</taxon>
        <taxon>Zingiberaceae</taxon>
        <taxon>Zingiber</taxon>
    </lineage>
</organism>
<dbReference type="Proteomes" id="UP000734854">
    <property type="component" value="Unassembled WGS sequence"/>
</dbReference>
<evidence type="ECO:0000256" key="5">
    <source>
        <dbReference type="ARBA" id="ARBA00022840"/>
    </source>
</evidence>
<proteinExistence type="inferred from homology"/>
<evidence type="ECO:0000313" key="8">
    <source>
        <dbReference type="EMBL" id="KAG6508856.1"/>
    </source>
</evidence>
<dbReference type="GO" id="GO:0004674">
    <property type="term" value="F:protein serine/threonine kinase activity"/>
    <property type="evidence" value="ECO:0007669"/>
    <property type="project" value="TreeGrafter"/>
</dbReference>
<keyword evidence="2" id="KW-0808">Transferase</keyword>
<dbReference type="InterPro" id="IPR000719">
    <property type="entry name" value="Prot_kinase_dom"/>
</dbReference>
<dbReference type="InterPro" id="IPR002110">
    <property type="entry name" value="Ankyrin_rpt"/>
</dbReference>
<dbReference type="InterPro" id="IPR001245">
    <property type="entry name" value="Ser-Thr/Tyr_kinase_cat_dom"/>
</dbReference>
<keyword evidence="9" id="KW-1185">Reference proteome</keyword>
<name>A0A8J5GJA6_ZINOF</name>
<accession>A0A8J5GJA6</accession>
<evidence type="ECO:0000256" key="1">
    <source>
        <dbReference type="ARBA" id="ARBA00005843"/>
    </source>
</evidence>
<dbReference type="PROSITE" id="PS50011">
    <property type="entry name" value="PROTEIN_KINASE_DOM"/>
    <property type="match status" value="1"/>
</dbReference>
<evidence type="ECO:0000256" key="6">
    <source>
        <dbReference type="PROSITE-ProRule" id="PRU00023"/>
    </source>
</evidence>
<dbReference type="GO" id="GO:0005524">
    <property type="term" value="F:ATP binding"/>
    <property type="evidence" value="ECO:0007669"/>
    <property type="project" value="UniProtKB-KW"/>
</dbReference>
<keyword evidence="3" id="KW-0547">Nucleotide-binding</keyword>
<dbReference type="Gene3D" id="1.10.510.10">
    <property type="entry name" value="Transferase(Phosphotransferase) domain 1"/>
    <property type="match status" value="1"/>
</dbReference>
<dbReference type="InterPro" id="IPR051681">
    <property type="entry name" value="Ser/Thr_Kinases-Pseudokinases"/>
</dbReference>
<evidence type="ECO:0000256" key="3">
    <source>
        <dbReference type="ARBA" id="ARBA00022741"/>
    </source>
</evidence>
<keyword evidence="4" id="KW-0418">Kinase</keyword>
<dbReference type="FunFam" id="1.25.40.20:FF:000211">
    <property type="entry name" value="Integrin-linked protein kinase 1"/>
    <property type="match status" value="1"/>
</dbReference>
<sequence>MDVVGKLRRGVSRQLSLGSLTLSRFSFRRQASMDPRLGSSRRFAIGRQSSLDPNRRSPEKADLGMPENLDATMQLLFMACQGDVQGVENLLKDGVDVNNIDLDGRTVLHIAACEGHVDVVRLLLSWRANVDARDRWGSTAAADAKYYGHDEVYNLLKFRGAKTPKIRKAPMTVFDPKEVPEYELNPEELHFRHGAELTKESCHVAKWNGTKVTVKMLEQDACSDAETINGFKNELTLMLKARHPNLIQFVGAVTQNIPMMIVSEYLPKGDFGSYLRKKGRLKIIKALRFALDIARGINYLHECKPDPIIHCNLTSTNILQDDGGQLKVAGFGLIKMLKVTPDRYKLTNPMTHIDSQYIAPELYNNETFDRSVDAFSFSFILFEMIEGIPAFHSKAPKEVAKMICVDNYRPSPLKIKSKTNLSDLFELIEECWDVQPAIRPKFSEIILRLEKMYEKLSKQSRWRENFKLPWYICYPPITLQLTLEHQMMLLFSFCYVKFG</sequence>
<dbReference type="PROSITE" id="PS50297">
    <property type="entry name" value="ANK_REP_REGION"/>
    <property type="match status" value="1"/>
</dbReference>
<comment type="similarity">
    <text evidence="1">Belongs to the protein kinase superfamily. TKL Ser/Thr protein kinase family.</text>
</comment>
<evidence type="ECO:0000256" key="4">
    <source>
        <dbReference type="ARBA" id="ARBA00022777"/>
    </source>
</evidence>
<gene>
    <name evidence="8" type="ORF">ZIOFF_034238</name>
</gene>
<evidence type="ECO:0000256" key="2">
    <source>
        <dbReference type="ARBA" id="ARBA00022679"/>
    </source>
</evidence>
<comment type="caution">
    <text evidence="8">The sequence shown here is derived from an EMBL/GenBank/DDBJ whole genome shotgun (WGS) entry which is preliminary data.</text>
</comment>
<dbReference type="SUPFAM" id="SSF56112">
    <property type="entry name" value="Protein kinase-like (PK-like)"/>
    <property type="match status" value="1"/>
</dbReference>
<dbReference type="FunFam" id="3.30.200.20:FF:000180">
    <property type="entry name" value="serine/threonine-protein kinase STY46-like"/>
    <property type="match status" value="1"/>
</dbReference>
<reference evidence="8 9" key="1">
    <citation type="submission" date="2020-08" db="EMBL/GenBank/DDBJ databases">
        <title>Plant Genome Project.</title>
        <authorList>
            <person name="Zhang R.-G."/>
        </authorList>
    </citation>
    <scope>NUCLEOTIDE SEQUENCE [LARGE SCALE GENOMIC DNA]</scope>
    <source>
        <tissue evidence="8">Rhizome</tissue>
    </source>
</reference>
<dbReference type="PANTHER" id="PTHR44329">
    <property type="entry name" value="SERINE/THREONINE-PROTEIN KINASE TNNI3K-RELATED"/>
    <property type="match status" value="1"/>
</dbReference>
<dbReference type="InterPro" id="IPR011009">
    <property type="entry name" value="Kinase-like_dom_sf"/>
</dbReference>
<keyword evidence="6" id="KW-0040">ANK repeat</keyword>
<protein>
    <recommendedName>
        <fullName evidence="7">Protein kinase domain-containing protein</fullName>
    </recommendedName>
</protein>
<dbReference type="InterPro" id="IPR036770">
    <property type="entry name" value="Ankyrin_rpt-contain_sf"/>
</dbReference>
<dbReference type="Gene3D" id="3.30.200.20">
    <property type="entry name" value="Phosphorylase Kinase, domain 1"/>
    <property type="match status" value="1"/>
</dbReference>
<evidence type="ECO:0000259" key="7">
    <source>
        <dbReference type="PROSITE" id="PS50011"/>
    </source>
</evidence>
<feature type="repeat" description="ANK" evidence="6">
    <location>
        <begin position="103"/>
        <end position="135"/>
    </location>
</feature>
<dbReference type="Gene3D" id="1.25.40.20">
    <property type="entry name" value="Ankyrin repeat-containing domain"/>
    <property type="match status" value="1"/>
</dbReference>
<dbReference type="Pfam" id="PF07714">
    <property type="entry name" value="PK_Tyr_Ser-Thr"/>
    <property type="match status" value="1"/>
</dbReference>
<dbReference type="Pfam" id="PF12796">
    <property type="entry name" value="Ank_2"/>
    <property type="match status" value="1"/>
</dbReference>
<feature type="domain" description="Protein kinase" evidence="7">
    <location>
        <begin position="182"/>
        <end position="456"/>
    </location>
</feature>
<evidence type="ECO:0000313" key="9">
    <source>
        <dbReference type="Proteomes" id="UP000734854"/>
    </source>
</evidence>
<dbReference type="SMART" id="SM00248">
    <property type="entry name" value="ANK"/>
    <property type="match status" value="2"/>
</dbReference>
<dbReference type="PROSITE" id="PS50088">
    <property type="entry name" value="ANK_REPEAT"/>
    <property type="match status" value="1"/>
</dbReference>
<dbReference type="PIRSF" id="PIRSF000654">
    <property type="entry name" value="Integrin-linked_kinase"/>
    <property type="match status" value="1"/>
</dbReference>
<dbReference type="AlphaFoldDB" id="A0A8J5GJA6"/>
<dbReference type="EMBL" id="JACMSC010000009">
    <property type="protein sequence ID" value="KAG6508856.1"/>
    <property type="molecule type" value="Genomic_DNA"/>
</dbReference>
<dbReference type="PANTHER" id="PTHR44329:SF7">
    <property type="entry name" value="OS02G0608500 PROTEIN"/>
    <property type="match status" value="1"/>
</dbReference>
<dbReference type="SUPFAM" id="SSF48403">
    <property type="entry name" value="Ankyrin repeat"/>
    <property type="match status" value="1"/>
</dbReference>
<keyword evidence="5" id="KW-0067">ATP-binding</keyword>